<dbReference type="PANTHER" id="PTHR21224:SF1">
    <property type="entry name" value="INTEGRATOR COMPLEX SUBUNIT 1"/>
    <property type="match status" value="1"/>
</dbReference>
<feature type="domain" description="Integrator complex subunit 1 RPB2-binding" evidence="1">
    <location>
        <begin position="95"/>
        <end position="230"/>
    </location>
</feature>
<feature type="non-terminal residue" evidence="3">
    <location>
        <position position="1"/>
    </location>
</feature>
<organism evidence="3">
    <name type="scientific">Oikopleura dioica</name>
    <name type="common">Tunicate</name>
    <dbReference type="NCBI Taxonomy" id="34765"/>
    <lineage>
        <taxon>Eukaryota</taxon>
        <taxon>Metazoa</taxon>
        <taxon>Chordata</taxon>
        <taxon>Tunicata</taxon>
        <taxon>Appendicularia</taxon>
        <taxon>Copelata</taxon>
        <taxon>Oikopleuridae</taxon>
        <taxon>Oikopleura</taxon>
    </lineage>
</organism>
<dbReference type="InterPro" id="IPR022145">
    <property type="entry name" value="INTS1_RPB2-bd"/>
</dbReference>
<accession>E4YU87</accession>
<dbReference type="Pfam" id="PF22927">
    <property type="entry name" value="INT1_R3"/>
    <property type="match status" value="1"/>
</dbReference>
<dbReference type="Proteomes" id="UP000011014">
    <property type="component" value="Unassembled WGS sequence"/>
</dbReference>
<protein>
    <submittedName>
        <fullName evidence="3">Uncharacterized protein</fullName>
    </submittedName>
</protein>
<reference evidence="3" key="1">
    <citation type="journal article" date="2010" name="Science">
        <title>Plasticity of animal genome architecture unmasked by rapid evolution of a pelagic tunicate.</title>
        <authorList>
            <person name="Denoeud F."/>
            <person name="Henriet S."/>
            <person name="Mungpakdee S."/>
            <person name="Aury J.M."/>
            <person name="Da Silva C."/>
            <person name="Brinkmann H."/>
            <person name="Mikhaleva J."/>
            <person name="Olsen L.C."/>
            <person name="Jubin C."/>
            <person name="Canestro C."/>
            <person name="Bouquet J.M."/>
            <person name="Danks G."/>
            <person name="Poulain J."/>
            <person name="Campsteijn C."/>
            <person name="Adamski M."/>
            <person name="Cross I."/>
            <person name="Yadetie F."/>
            <person name="Muffato M."/>
            <person name="Louis A."/>
            <person name="Butcher S."/>
            <person name="Tsagkogeorga G."/>
            <person name="Konrad A."/>
            <person name="Singh S."/>
            <person name="Jensen M.F."/>
            <person name="Cong E.H."/>
            <person name="Eikeseth-Otteraa H."/>
            <person name="Noel B."/>
            <person name="Anthouard V."/>
            <person name="Porcel B.M."/>
            <person name="Kachouri-Lafond R."/>
            <person name="Nishino A."/>
            <person name="Ugolini M."/>
            <person name="Chourrout P."/>
            <person name="Nishida H."/>
            <person name="Aasland R."/>
            <person name="Huzurbazar S."/>
            <person name="Westhof E."/>
            <person name="Delsuc F."/>
            <person name="Lehrach H."/>
            <person name="Reinhardt R."/>
            <person name="Weissenbach J."/>
            <person name="Roy S.W."/>
            <person name="Artiguenave F."/>
            <person name="Postlethwait J.H."/>
            <person name="Manak J.R."/>
            <person name="Thompson E.M."/>
            <person name="Jaillon O."/>
            <person name="Du Pasquier L."/>
            <person name="Boudinot P."/>
            <person name="Liberles D.A."/>
            <person name="Volff J.N."/>
            <person name="Philippe H."/>
            <person name="Lenhard B."/>
            <person name="Roest Crollius H."/>
            <person name="Wincker P."/>
            <person name="Chourrout D."/>
        </authorList>
    </citation>
    <scope>NUCLEOTIDE SEQUENCE [LARGE SCALE GENOMIC DNA]</scope>
</reference>
<dbReference type="Pfam" id="PF12432">
    <property type="entry name" value="INTS1_RP2B-bd"/>
    <property type="match status" value="1"/>
</dbReference>
<evidence type="ECO:0000313" key="3">
    <source>
        <dbReference type="EMBL" id="CBY39026.1"/>
    </source>
</evidence>
<gene>
    <name evidence="3" type="ORF">GSOID_T00019566001</name>
</gene>
<sequence>KYHQIGLLTVNLLWAAFKSVPRWPLELAKMYIEDAARNRDWVDHPLCFQFIENIKTHFKSLPIPDDQRTWSLENAPAGILSEPAFDRFEEDQTQSIQQMIVEQFARRPAADPLTRSLVILGASTAGFYEVRKMIASRLEAMFNNPKLLKPGQEMFASLCVNATTSNEESIINAILNVRHRQKPVHFFLSSLLLLTKANPNNFSLIIQRIVFAEFDPVKNTLGHMSIMNFFLTSGQELRERTAAELARQFIIITAQASSQNIPHVMRTLRNTIREISKISKINLGHFLKHFSRALLEECRPATQENRQATIDCLLDLANLCCYLRASGIRDQLMKGPISEEDRADRLKFENDIADIQQQQIRWIQNTFVQVFSPIHEEMTAAFDQIMFLGKKSCAVSLFEPNWPPETDRAMMAAAITSCDVREGTILRLTFIGRKFGNTYAMELIWKIINRCCEKSSRLSGITDPAQLTESLLQLAWHDDPPIKIASSSGKFASTEALWKWHLLALILSAFSPQEIGKHVWACYPQMRILITYCITGQVLLTQEERQNILYQRQREADAILVAEATNRGLETIPKDDSKYLADFCIINANENLRNVPQSLQDEITKLNKTIKLDSLLSENRDPDFLELLVKESTVDSTLDWIIELVNQQPNDRFKILPISVLTEYLILTRMPCQSTVKKSQLIASKKRIDEVFYHLEKQLKEDPEPLLDHIVKRLASESYTQRSCATQLVSHLYKDGTSNDALMDWTDGGQSNDLNITFILNRLLVLKNSKYARKNLINAIYVETNLQLIVGYLTLLEEFIQFDIENYEDVFDLAAALSHFLLHGLLTSTSYMQNQDIADNKTMVTFIIKVFNKITDWIFIISDNEKIAKKLRNWSCERNSDVITFSTQGRNICVPQNFIYSILVVLSLRFNNELALNWLNDFNTDFISEVKVELPKWLIEFASGSHCPEIVELAVRKMSKADVVMSARWHDFGGDHKATFLKIVDKKFKEDTAKPISKNFPTLNYSISLLKRHVASSADKEGNELLKALQAIKISENDGVSEFPQFKEAKPKEEKMDFEISLTNELKNYFEAENVTSARLHSILKKISAVEDLSPVIASLMPLIGKNNSAVYTTHITGFGNIVRRIGMTLQKKNKLIDLEDFIPIMTRHLSEDRVESNQKLNTLRLIAMDFHRKIFTKAKSASKPKQIPATVEVKSLVTLINKEREKKSRVALQTLDTSPNEDQLLGHLSDILVDDYHRVFTSTNEADLKLFFNASSQQLQSIFLSTADWDVIHNAITFLLSERSSDVNHNSILDFLWASERLRRLWKGREQSAERAKEHIIIMTVSQVEMYLHHFLAGCEDESEMETRLPQLFHFLRGAKMKDRQFVDLRKHVESLKVGSEHLRSKLANLLYLFRPAGQEGTKIVGAESSACSVDKIVYRVILDLAAIGDSPGIGDKMSDAFLFSLSLTSTHPHLLLRHLNLMARSGSLIFNQYNIPIRLLKGRCHNELKEFRTQRHMDYFSNLATVMCHLAPHMMEDRYLPTFKDIISECLEFLRVYPKIARRQSRPTSNHIFALLKRFLELDIVNGLKFLEEYTTLWHDLMAVYGTDTRDVQLYHAIFVVKVPQYQVPEHVLLAIQNDNFRGLDPADRIHIEHNLTGFPNMVIESIRSIHAALEDKGPKAVMPFEYGILDALTCILSDARAMAFDILLELIQHEPSKIKIYYQRMLNAMDQGPEILATERVMKFTVLAMTKSDEILKTVFRRGQKHDINVAKTIGRTISLLALLPAY</sequence>
<dbReference type="PANTHER" id="PTHR21224">
    <property type="entry name" value="INTEGRATOR COMPLEX SUBUNIT 1"/>
    <property type="match status" value="1"/>
</dbReference>
<dbReference type="EMBL" id="FN655402">
    <property type="protein sequence ID" value="CBY39026.1"/>
    <property type="molecule type" value="Genomic_DNA"/>
</dbReference>
<feature type="domain" description="Integrator complex subunit 1 R3" evidence="2">
    <location>
        <begin position="1415"/>
        <end position="1587"/>
    </location>
</feature>
<dbReference type="GO" id="GO:0032039">
    <property type="term" value="C:integrator complex"/>
    <property type="evidence" value="ECO:0007669"/>
    <property type="project" value="InterPro"/>
</dbReference>
<name>E4YU87_OIKDI</name>
<dbReference type="InterPro" id="IPR038902">
    <property type="entry name" value="INTS1"/>
</dbReference>
<dbReference type="GO" id="GO:0034474">
    <property type="term" value="P:U2 snRNA 3'-end processing"/>
    <property type="evidence" value="ECO:0007669"/>
    <property type="project" value="InterPro"/>
</dbReference>
<proteinExistence type="predicted"/>
<dbReference type="InterPro" id="IPR053964">
    <property type="entry name" value="INT1_R3"/>
</dbReference>
<evidence type="ECO:0000259" key="2">
    <source>
        <dbReference type="Pfam" id="PF22927"/>
    </source>
</evidence>
<evidence type="ECO:0000259" key="1">
    <source>
        <dbReference type="Pfam" id="PF12432"/>
    </source>
</evidence>